<proteinExistence type="predicted"/>
<reference evidence="1 2" key="1">
    <citation type="journal article" date="2018" name="Mol. Plant">
        <title>The genome of Artemisia annua provides insight into the evolution of Asteraceae family and artemisinin biosynthesis.</title>
        <authorList>
            <person name="Shen Q."/>
            <person name="Zhang L."/>
            <person name="Liao Z."/>
            <person name="Wang S."/>
            <person name="Yan T."/>
            <person name="Shi P."/>
            <person name="Liu M."/>
            <person name="Fu X."/>
            <person name="Pan Q."/>
            <person name="Wang Y."/>
            <person name="Lv Z."/>
            <person name="Lu X."/>
            <person name="Zhang F."/>
            <person name="Jiang W."/>
            <person name="Ma Y."/>
            <person name="Chen M."/>
            <person name="Hao X."/>
            <person name="Li L."/>
            <person name="Tang Y."/>
            <person name="Lv G."/>
            <person name="Zhou Y."/>
            <person name="Sun X."/>
            <person name="Brodelius P.E."/>
            <person name="Rose J.K.C."/>
            <person name="Tang K."/>
        </authorList>
    </citation>
    <scope>NUCLEOTIDE SEQUENCE [LARGE SCALE GENOMIC DNA]</scope>
    <source>
        <strain evidence="2">cv. Huhao1</strain>
        <tissue evidence="1">Leaf</tissue>
    </source>
</reference>
<keyword evidence="2" id="KW-1185">Reference proteome</keyword>
<protein>
    <submittedName>
        <fullName evidence="1">F-box domain, FBD domain, Leucine-rich repeat domain, L domain-like protein</fullName>
    </submittedName>
</protein>
<accession>A0A2U1LA63</accession>
<evidence type="ECO:0000313" key="2">
    <source>
        <dbReference type="Proteomes" id="UP000245207"/>
    </source>
</evidence>
<comment type="caution">
    <text evidence="1">The sequence shown here is derived from an EMBL/GenBank/DDBJ whole genome shotgun (WGS) entry which is preliminary data.</text>
</comment>
<organism evidence="1 2">
    <name type="scientific">Artemisia annua</name>
    <name type="common">Sweet wormwood</name>
    <dbReference type="NCBI Taxonomy" id="35608"/>
    <lineage>
        <taxon>Eukaryota</taxon>
        <taxon>Viridiplantae</taxon>
        <taxon>Streptophyta</taxon>
        <taxon>Embryophyta</taxon>
        <taxon>Tracheophyta</taxon>
        <taxon>Spermatophyta</taxon>
        <taxon>Magnoliopsida</taxon>
        <taxon>eudicotyledons</taxon>
        <taxon>Gunneridae</taxon>
        <taxon>Pentapetalae</taxon>
        <taxon>asterids</taxon>
        <taxon>campanulids</taxon>
        <taxon>Asterales</taxon>
        <taxon>Asteraceae</taxon>
        <taxon>Asteroideae</taxon>
        <taxon>Anthemideae</taxon>
        <taxon>Artemisiinae</taxon>
        <taxon>Artemisia</taxon>
    </lineage>
</organism>
<gene>
    <name evidence="1" type="ORF">CTI12_AA515950</name>
</gene>
<dbReference type="EMBL" id="PKPP01010540">
    <property type="protein sequence ID" value="PWA45900.1"/>
    <property type="molecule type" value="Genomic_DNA"/>
</dbReference>
<name>A0A2U1LA63_ARTAN</name>
<evidence type="ECO:0000313" key="1">
    <source>
        <dbReference type="EMBL" id="PWA45900.1"/>
    </source>
</evidence>
<dbReference type="Proteomes" id="UP000245207">
    <property type="component" value="Unassembled WGS sequence"/>
</dbReference>
<dbReference type="OrthoDB" id="1725336at2759"/>
<sequence length="147" mass="16489">MCEFLAEAGARKEVSTTFPCLKILEFGSIDFANNIMLSFIREMIFRSPNLKNLEILAFKDYVPTRAEADFDTTRQLQLPRVTFLHLKGSNNEVCFINSLLACSPLLEKISIGLNASSMVDGADGRCKFAEKLLKLHRVSPLAEIVFL</sequence>
<dbReference type="AlphaFoldDB" id="A0A2U1LA63"/>